<dbReference type="GO" id="GO:0004853">
    <property type="term" value="F:uroporphyrinogen decarboxylase activity"/>
    <property type="evidence" value="ECO:0007669"/>
    <property type="project" value="InterPro"/>
</dbReference>
<dbReference type="PANTHER" id="PTHR47099:SF1">
    <property type="entry name" value="METHYLCOBAMIDE:COM METHYLTRANSFERASE MTBA"/>
    <property type="match status" value="1"/>
</dbReference>
<dbReference type="RefSeq" id="WP_155614063.1">
    <property type="nucleotide sequence ID" value="NZ_WNZX01000002.1"/>
</dbReference>
<proteinExistence type="predicted"/>
<dbReference type="Proteomes" id="UP000450917">
    <property type="component" value="Unassembled WGS sequence"/>
</dbReference>
<comment type="caution">
    <text evidence="2">The sequence shown here is derived from an EMBL/GenBank/DDBJ whole genome shotgun (WGS) entry which is preliminary data.</text>
</comment>
<sequence>MNVKELVKNALRCRKVPRPPFIPLIGSYLTRVDQYSLKETWSDPGLLHQALRNTQQLLNYDAVVMPLDTSLEAEAFGLPVRWDGGKPEIGGRLSREEPPPFDSEAWLGRGRVPVFIEAATRYAQVEGKQIPLFASVSGPLSVWSGLYGRQAGSDEGADLSDLPHLETVVQAVIALCREYAEAGVDGIIVNEGSSGASQESLVALSGVYKPIFNVIRHFNLPGVLRSPQQTEGNRFPFTSLGADACICSLHPHSGGENIRGAIGIPLKQDFWSEASDSLPIVGFGSAFKNKGIFLTTESPLDQEDIDLLDLQDRIEQLLTDAYWNG</sequence>
<evidence type="ECO:0000259" key="1">
    <source>
        <dbReference type="Pfam" id="PF01208"/>
    </source>
</evidence>
<dbReference type="InterPro" id="IPR052024">
    <property type="entry name" value="Methanogen_methyltrans"/>
</dbReference>
<dbReference type="Pfam" id="PF01208">
    <property type="entry name" value="URO-D"/>
    <property type="match status" value="1"/>
</dbReference>
<dbReference type="AlphaFoldDB" id="A0A7X2Z8Z7"/>
<feature type="domain" description="Uroporphyrinogen decarboxylase (URO-D)" evidence="1">
    <location>
        <begin position="4"/>
        <end position="194"/>
    </location>
</feature>
<reference evidence="2 3" key="1">
    <citation type="submission" date="2019-11" db="EMBL/GenBank/DDBJ databases">
        <title>Draft genome sequences of five Paenibacillus species of dairy origin.</title>
        <authorList>
            <person name="Olajide A.M."/>
            <person name="Chen S."/>
            <person name="Lapointe G."/>
        </authorList>
    </citation>
    <scope>NUCLEOTIDE SEQUENCE [LARGE SCALE GENOMIC DNA]</scope>
    <source>
        <strain evidence="2 3">2CS3</strain>
    </source>
</reference>
<organism evidence="2 3">
    <name type="scientific">Paenibacillus validus</name>
    <dbReference type="NCBI Taxonomy" id="44253"/>
    <lineage>
        <taxon>Bacteria</taxon>
        <taxon>Bacillati</taxon>
        <taxon>Bacillota</taxon>
        <taxon>Bacilli</taxon>
        <taxon>Bacillales</taxon>
        <taxon>Paenibacillaceae</taxon>
        <taxon>Paenibacillus</taxon>
    </lineage>
</organism>
<dbReference type="PANTHER" id="PTHR47099">
    <property type="entry name" value="METHYLCOBAMIDE:COM METHYLTRANSFERASE MTBA"/>
    <property type="match status" value="1"/>
</dbReference>
<dbReference type="InterPro" id="IPR038071">
    <property type="entry name" value="UROD/MetE-like_sf"/>
</dbReference>
<dbReference type="InterPro" id="IPR000257">
    <property type="entry name" value="Uroporphyrinogen_deCOase"/>
</dbReference>
<name>A0A7X2Z8Z7_9BACL</name>
<dbReference type="Gene3D" id="3.20.20.210">
    <property type="match status" value="1"/>
</dbReference>
<protein>
    <recommendedName>
        <fullName evidence="1">Uroporphyrinogen decarboxylase (URO-D) domain-containing protein</fullName>
    </recommendedName>
</protein>
<dbReference type="GO" id="GO:0006779">
    <property type="term" value="P:porphyrin-containing compound biosynthetic process"/>
    <property type="evidence" value="ECO:0007669"/>
    <property type="project" value="InterPro"/>
</dbReference>
<evidence type="ECO:0000313" key="3">
    <source>
        <dbReference type="Proteomes" id="UP000450917"/>
    </source>
</evidence>
<gene>
    <name evidence="2" type="ORF">GNP93_04050</name>
</gene>
<dbReference type="SUPFAM" id="SSF51726">
    <property type="entry name" value="UROD/MetE-like"/>
    <property type="match status" value="1"/>
</dbReference>
<dbReference type="EMBL" id="WNZX01000002">
    <property type="protein sequence ID" value="MUG69848.1"/>
    <property type="molecule type" value="Genomic_DNA"/>
</dbReference>
<keyword evidence="3" id="KW-1185">Reference proteome</keyword>
<accession>A0A7X2Z8Z7</accession>
<evidence type="ECO:0000313" key="2">
    <source>
        <dbReference type="EMBL" id="MUG69848.1"/>
    </source>
</evidence>